<evidence type="ECO:0000313" key="1">
    <source>
        <dbReference type="EMBL" id="RIV19400.1"/>
    </source>
</evidence>
<proteinExistence type="predicted"/>
<keyword evidence="2" id="KW-1185">Reference proteome</keyword>
<reference evidence="1 2" key="1">
    <citation type="submission" date="2018-08" db="EMBL/GenBank/DDBJ databases">
        <title>Fibrisoma montanum sp. nov., isolated from Danxia mountain soil.</title>
        <authorList>
            <person name="Huang Y."/>
        </authorList>
    </citation>
    <scope>NUCLEOTIDE SEQUENCE [LARGE SCALE GENOMIC DNA]</scope>
    <source>
        <strain evidence="1 2">HYT19</strain>
    </source>
</reference>
<dbReference type="AlphaFoldDB" id="A0A418M1E3"/>
<comment type="caution">
    <text evidence="1">The sequence shown here is derived from an EMBL/GenBank/DDBJ whole genome shotgun (WGS) entry which is preliminary data.</text>
</comment>
<protein>
    <submittedName>
        <fullName evidence="1">Uncharacterized protein</fullName>
    </submittedName>
</protein>
<sequence>MEASKVKIMDKQSLKAQLDQLHNLKVGIGRLTHGEASKAKWAMNNLTQKIAQTLAYFKALELPGELDEARTKAMDIILPATVVIQQEYANLKPNAKGFEVISDETDRQSELIRHALRDFDAKATEWLASH</sequence>
<evidence type="ECO:0000313" key="2">
    <source>
        <dbReference type="Proteomes" id="UP000283523"/>
    </source>
</evidence>
<accession>A0A418M1E3</accession>
<dbReference type="EMBL" id="QXED01000008">
    <property type="protein sequence ID" value="RIV19400.1"/>
    <property type="molecule type" value="Genomic_DNA"/>
</dbReference>
<gene>
    <name evidence="1" type="ORF">DYU11_25195</name>
</gene>
<organism evidence="1 2">
    <name type="scientific">Fibrisoma montanum</name>
    <dbReference type="NCBI Taxonomy" id="2305895"/>
    <lineage>
        <taxon>Bacteria</taxon>
        <taxon>Pseudomonadati</taxon>
        <taxon>Bacteroidota</taxon>
        <taxon>Cytophagia</taxon>
        <taxon>Cytophagales</taxon>
        <taxon>Spirosomataceae</taxon>
        <taxon>Fibrisoma</taxon>
    </lineage>
</organism>
<dbReference type="RefSeq" id="WP_119670504.1">
    <property type="nucleotide sequence ID" value="NZ_QXED01000008.1"/>
</dbReference>
<name>A0A418M1E3_9BACT</name>
<dbReference type="Proteomes" id="UP000283523">
    <property type="component" value="Unassembled WGS sequence"/>
</dbReference>